<dbReference type="GO" id="GO:0046353">
    <property type="term" value="F:aminoglycoside 3-N-acetyltransferase activity"/>
    <property type="evidence" value="ECO:0007669"/>
    <property type="project" value="UniProtKB-EC"/>
</dbReference>
<evidence type="ECO:0000313" key="6">
    <source>
        <dbReference type="EMBL" id="AAQ65356.1"/>
    </source>
</evidence>
<dbReference type="STRING" id="242619.PG_0113"/>
<dbReference type="KEGG" id="pgi:PG_0113"/>
<evidence type="ECO:0000256" key="4">
    <source>
        <dbReference type="ARBA" id="ARBA00023315"/>
    </source>
</evidence>
<dbReference type="EC" id="2.3.1.-" evidence="5"/>
<evidence type="ECO:0000256" key="3">
    <source>
        <dbReference type="ARBA" id="ARBA00022679"/>
    </source>
</evidence>
<dbReference type="BioCyc" id="PGIN242619:G1G02-106-MONOMER"/>
<dbReference type="Pfam" id="PF02522">
    <property type="entry name" value="Antibiotic_NAT"/>
    <property type="match status" value="1"/>
</dbReference>
<gene>
    <name evidence="6" type="ordered locus">PG_0113</name>
</gene>
<evidence type="ECO:0000313" key="7">
    <source>
        <dbReference type="Proteomes" id="UP000000588"/>
    </source>
</evidence>
<evidence type="ECO:0000256" key="5">
    <source>
        <dbReference type="RuleBase" id="RU365031"/>
    </source>
</evidence>
<evidence type="ECO:0000256" key="1">
    <source>
        <dbReference type="ARBA" id="ARBA00006383"/>
    </source>
</evidence>
<keyword evidence="3 5" id="KW-0808">Transferase</keyword>
<dbReference type="InterPro" id="IPR028345">
    <property type="entry name" value="Antibiotic_NAT-like"/>
</dbReference>
<dbReference type="Proteomes" id="UP000000588">
    <property type="component" value="Chromosome"/>
</dbReference>
<protein>
    <recommendedName>
        <fullName evidence="2 5">Aminoglycoside N(3)-acetyltransferase</fullName>
        <ecNumber evidence="5">2.3.1.-</ecNumber>
    </recommendedName>
</protein>
<reference evidence="6 7" key="1">
    <citation type="journal article" date="2003" name="J. Bacteriol.">
        <title>Complete genome sequence of the oral pathogenic bacterium Porphyromonas gingivalis strain W83.</title>
        <authorList>
            <person name="Nelson K."/>
            <person name="Fleishmann R."/>
            <person name="DeBoy R."/>
            <person name="Paulsen I."/>
            <person name="Fouts D."/>
            <person name="Eisen J."/>
            <person name="Daugherty S."/>
            <person name="Dodson R."/>
            <person name="Durkin A."/>
            <person name="Gwinn M."/>
            <person name="Haft D."/>
            <person name="Kolonay J."/>
            <person name="Nelson W."/>
            <person name="White O."/>
            <person name="Mason T."/>
            <person name="Tallon L."/>
            <person name="Gray J."/>
            <person name="Granger D."/>
            <person name="Tettelin H."/>
            <person name="Dong H."/>
            <person name="Galvin J."/>
            <person name="Duncan M."/>
            <person name="Dewhirst F."/>
            <person name="Fraser C."/>
        </authorList>
    </citation>
    <scope>NUCLEOTIDE SEQUENCE [LARGE SCALE GENOMIC DNA]</scope>
    <source>
        <strain evidence="7">ATCC BAA-308 / W83</strain>
    </source>
</reference>
<dbReference type="PATRIC" id="fig|242619.8.peg.102"/>
<dbReference type="GO" id="GO:0046677">
    <property type="term" value="P:response to antibiotic"/>
    <property type="evidence" value="ECO:0007669"/>
    <property type="project" value="UniProtKB-KW"/>
</dbReference>
<accession>Q7MXQ7</accession>
<dbReference type="eggNOG" id="COG2746">
    <property type="taxonomic scope" value="Bacteria"/>
</dbReference>
<comment type="catalytic activity">
    <reaction evidence="5">
        <text>a 2-deoxystreptamine antibiotic + acetyl-CoA = an N(3)-acetyl-2-deoxystreptamine antibiotic + CoA + H(+)</text>
        <dbReference type="Rhea" id="RHEA:12665"/>
        <dbReference type="ChEBI" id="CHEBI:15378"/>
        <dbReference type="ChEBI" id="CHEBI:57287"/>
        <dbReference type="ChEBI" id="CHEBI:57288"/>
        <dbReference type="ChEBI" id="CHEBI:57921"/>
        <dbReference type="ChEBI" id="CHEBI:77452"/>
        <dbReference type="EC" id="2.3.1.81"/>
    </reaction>
</comment>
<dbReference type="AlphaFoldDB" id="Q7MXQ7"/>
<keyword evidence="7" id="KW-1185">Reference proteome</keyword>
<keyword evidence="4 5" id="KW-0012">Acyltransferase</keyword>
<dbReference type="PANTHER" id="PTHR11104">
    <property type="entry name" value="AMINOGLYCOSIDE N3-ACETYLTRANSFERASE"/>
    <property type="match status" value="1"/>
</dbReference>
<keyword evidence="5" id="KW-0046">Antibiotic resistance</keyword>
<dbReference type="EMBL" id="AE015924">
    <property type="protein sequence ID" value="AAQ65356.1"/>
    <property type="molecule type" value="Genomic_DNA"/>
</dbReference>
<organism evidence="6 7">
    <name type="scientific">Porphyromonas gingivalis (strain ATCC BAA-308 / W83)</name>
    <dbReference type="NCBI Taxonomy" id="242619"/>
    <lineage>
        <taxon>Bacteria</taxon>
        <taxon>Pseudomonadati</taxon>
        <taxon>Bacteroidota</taxon>
        <taxon>Bacteroidia</taxon>
        <taxon>Bacteroidales</taxon>
        <taxon>Porphyromonadaceae</taxon>
        <taxon>Porphyromonas</taxon>
    </lineage>
</organism>
<dbReference type="SUPFAM" id="SSF110710">
    <property type="entry name" value="TTHA0583/YokD-like"/>
    <property type="match status" value="1"/>
</dbReference>
<dbReference type="InterPro" id="IPR003679">
    <property type="entry name" value="Amioglycoside_AcTrfase"/>
</dbReference>
<dbReference type="EnsemblBacteria" id="AAQ65356">
    <property type="protein sequence ID" value="AAQ65356"/>
    <property type="gene ID" value="PG_0113"/>
</dbReference>
<name>Q7MXQ7_PORGI</name>
<sequence>MFLKKLSRMLLSSKARASLKRWKRKLQGIGKGTTSLEDLRKVLVEELGVRPGDRLIVTSGFGYLGAEGYSPEDVVCLLQSLVTDEGLIMMPYYPPKNSHEWASEGEVFDMNHTKSGMGVLTNVFAQAAGVYMSVHPTKAVCVWGKDAEQIVQGHECTETPYAHNSPYGKVLQLGSKSIGLGVGNAPMFHVFEDTWDSPRSRYYQEQPYLLNVILKDGSKTEVSTMVHRADMVDSATPISEYIRNLNAPTYRRIKFGKSFVWIADNTELSEITKRRFEAGQNRFKR</sequence>
<evidence type="ECO:0000256" key="2">
    <source>
        <dbReference type="ARBA" id="ARBA00012882"/>
    </source>
</evidence>
<comment type="similarity">
    <text evidence="1 5">Belongs to the antibiotic N-acetyltransferase family.</text>
</comment>
<dbReference type="HOGENOM" id="CLU_060091_0_1_10"/>
<dbReference type="PANTHER" id="PTHR11104:SF0">
    <property type="entry name" value="SPBETA PROPHAGE-DERIVED AMINOGLYCOSIDE N(3')-ACETYLTRANSFERASE-LIKE PROTEIN YOKD"/>
    <property type="match status" value="1"/>
</dbReference>
<proteinExistence type="inferred from homology"/>